<evidence type="ECO:0000313" key="3">
    <source>
        <dbReference type="Proteomes" id="UP000252797"/>
    </source>
</evidence>
<proteinExistence type="predicted"/>
<dbReference type="InterPro" id="IPR025714">
    <property type="entry name" value="Methyltranfer_dom"/>
</dbReference>
<evidence type="ECO:0000313" key="2">
    <source>
        <dbReference type="EMBL" id="RCA10239.1"/>
    </source>
</evidence>
<dbReference type="Pfam" id="PF13847">
    <property type="entry name" value="Methyltransf_31"/>
    <property type="match status" value="1"/>
</dbReference>
<dbReference type="Proteomes" id="UP000252797">
    <property type="component" value="Unassembled WGS sequence"/>
</dbReference>
<accession>A0A367CC56</accession>
<gene>
    <name evidence="2" type="ORF">EA71_00989</name>
</gene>
<dbReference type="STRING" id="53345.LIU_06195"/>
<evidence type="ECO:0000259" key="1">
    <source>
        <dbReference type="Pfam" id="PF13847"/>
    </source>
</evidence>
<dbReference type="EMBL" id="LEPB01000004">
    <property type="protein sequence ID" value="RCA10239.1"/>
    <property type="molecule type" value="Genomic_DNA"/>
</dbReference>
<reference evidence="2 3" key="1">
    <citation type="submission" date="2015-06" db="EMBL/GenBank/DDBJ databases">
        <title>The Genome Sequence of Enterococcus durans 4EA1.</title>
        <authorList>
            <consortium name="The Broad Institute Genomics Platform"/>
            <consortium name="The Broad Institute Genome Sequencing Center for Infectious Disease"/>
            <person name="Earl A.M."/>
            <person name="Van Tyne D."/>
            <person name="Lebreton F."/>
            <person name="Saavedra J.T."/>
            <person name="Gilmore M.S."/>
            <person name="Manson Mcguire A."/>
            <person name="Clock S."/>
            <person name="Crupain M."/>
            <person name="Rangan U."/>
            <person name="Young S."/>
            <person name="Abouelleil A."/>
            <person name="Cao P."/>
            <person name="Chapman S.B."/>
            <person name="Griggs A."/>
            <person name="Priest M."/>
            <person name="Shea T."/>
            <person name="Wortman J."/>
            <person name="Nusbaum C."/>
            <person name="Birren B."/>
        </authorList>
    </citation>
    <scope>NUCLEOTIDE SEQUENCE [LARGE SCALE GENOMIC DNA]</scope>
    <source>
        <strain evidence="2 3">4EA1</strain>
    </source>
</reference>
<feature type="domain" description="Methyltransferase" evidence="1">
    <location>
        <begin position="43"/>
        <end position="136"/>
    </location>
</feature>
<organism evidence="2 3">
    <name type="scientific">Enterococcus durans</name>
    <dbReference type="NCBI Taxonomy" id="53345"/>
    <lineage>
        <taxon>Bacteria</taxon>
        <taxon>Bacillati</taxon>
        <taxon>Bacillota</taxon>
        <taxon>Bacilli</taxon>
        <taxon>Lactobacillales</taxon>
        <taxon>Enterococcaceae</taxon>
        <taxon>Enterococcus</taxon>
    </lineage>
</organism>
<dbReference type="Gene3D" id="3.40.50.150">
    <property type="entry name" value="Vaccinia Virus protein VP39"/>
    <property type="match status" value="1"/>
</dbReference>
<dbReference type="RefSeq" id="WP_081134438.1">
    <property type="nucleotide sequence ID" value="NZ_CAXUDG010000011.1"/>
</dbReference>
<comment type="caution">
    <text evidence="2">The sequence shown here is derived from an EMBL/GenBank/DDBJ whole genome shotgun (WGS) entry which is preliminary data.</text>
</comment>
<dbReference type="AlphaFoldDB" id="A0A367CC56"/>
<dbReference type="SUPFAM" id="SSF53335">
    <property type="entry name" value="S-adenosyl-L-methionine-dependent methyltransferases"/>
    <property type="match status" value="1"/>
</dbReference>
<sequence>MDELDWNEFAPEYYQNQLESRTTIVEDVIAFLKSKKVLPASDLIDVAGGAGRYLPMAKEVGSYKLFDFSTEMLRFAQQEANKLGVKNVQMMKQSFEDFLENKESAEVIFTAANPALDNTKKLEQMLKKMNQACVILRVVHSRDDLFIPLEERLGIFEEDPTVSPDLMDLFETFLTQNDYSYQKQDFTYVLKEEITRSLMEDYYEEYKEDQRLTDFLDQHFLQDEQISTTRLTYRLLLIQ</sequence>
<name>A0A367CC56_9ENTE</name>
<protein>
    <recommendedName>
        <fullName evidence="1">Methyltransferase domain-containing protein</fullName>
    </recommendedName>
</protein>
<dbReference type="InterPro" id="IPR029063">
    <property type="entry name" value="SAM-dependent_MTases_sf"/>
</dbReference>
<dbReference type="GeneID" id="56743632"/>